<protein>
    <recommendedName>
        <fullName evidence="5">Protein PLANT CADMIUM RESISTANCE 8</fullName>
    </recommendedName>
</protein>
<keyword evidence="4" id="KW-1185">Reference proteome</keyword>
<feature type="compositionally biased region" description="Polar residues" evidence="1">
    <location>
        <begin position="91"/>
        <end position="116"/>
    </location>
</feature>
<evidence type="ECO:0008006" key="5">
    <source>
        <dbReference type="Google" id="ProtNLM"/>
    </source>
</evidence>
<keyword evidence="2" id="KW-1133">Transmembrane helix</keyword>
<evidence type="ECO:0000256" key="2">
    <source>
        <dbReference type="SAM" id="Phobius"/>
    </source>
</evidence>
<evidence type="ECO:0000313" key="3">
    <source>
        <dbReference type="EMBL" id="KAG0461211.1"/>
    </source>
</evidence>
<feature type="compositionally biased region" description="Basic residues" evidence="1">
    <location>
        <begin position="15"/>
        <end position="24"/>
    </location>
</feature>
<keyword evidence="2" id="KW-0472">Membrane</keyword>
<dbReference type="InterPro" id="IPR006461">
    <property type="entry name" value="PLAC_motif_containing"/>
</dbReference>
<reference evidence="3 4" key="1">
    <citation type="journal article" date="2020" name="Nat. Food">
        <title>A phased Vanilla planifolia genome enables genetic improvement of flavour and production.</title>
        <authorList>
            <person name="Hasing T."/>
            <person name="Tang H."/>
            <person name="Brym M."/>
            <person name="Khazi F."/>
            <person name="Huang T."/>
            <person name="Chambers A.H."/>
        </authorList>
    </citation>
    <scope>NUCLEOTIDE SEQUENCE [LARGE SCALE GENOMIC DNA]</scope>
    <source>
        <tissue evidence="3">Leaf</tissue>
    </source>
</reference>
<dbReference type="NCBIfam" id="TIGR01571">
    <property type="entry name" value="A_thal_Cys_rich"/>
    <property type="match status" value="1"/>
</dbReference>
<comment type="caution">
    <text evidence="3">The sequence shown here is derived from an EMBL/GenBank/DDBJ whole genome shotgun (WGS) entry which is preliminary data.</text>
</comment>
<feature type="region of interest" description="Disordered" evidence="1">
    <location>
        <begin position="1"/>
        <end position="35"/>
    </location>
</feature>
<dbReference type="AlphaFoldDB" id="A0A835PVI7"/>
<dbReference type="PANTHER" id="PTHR15907">
    <property type="entry name" value="DUF614 FAMILY PROTEIN-RELATED"/>
    <property type="match status" value="1"/>
</dbReference>
<organism evidence="3 4">
    <name type="scientific">Vanilla planifolia</name>
    <name type="common">Vanilla</name>
    <dbReference type="NCBI Taxonomy" id="51239"/>
    <lineage>
        <taxon>Eukaryota</taxon>
        <taxon>Viridiplantae</taxon>
        <taxon>Streptophyta</taxon>
        <taxon>Embryophyta</taxon>
        <taxon>Tracheophyta</taxon>
        <taxon>Spermatophyta</taxon>
        <taxon>Magnoliopsida</taxon>
        <taxon>Liliopsida</taxon>
        <taxon>Asparagales</taxon>
        <taxon>Orchidaceae</taxon>
        <taxon>Vanilloideae</taxon>
        <taxon>Vanilleae</taxon>
        <taxon>Vanilla</taxon>
    </lineage>
</organism>
<dbReference type="EMBL" id="JADCNL010000011">
    <property type="protein sequence ID" value="KAG0461211.1"/>
    <property type="molecule type" value="Genomic_DNA"/>
</dbReference>
<evidence type="ECO:0000313" key="4">
    <source>
        <dbReference type="Proteomes" id="UP000636800"/>
    </source>
</evidence>
<accession>A0A835PVI7</accession>
<dbReference type="Pfam" id="PF04749">
    <property type="entry name" value="PLAC8"/>
    <property type="match status" value="1"/>
</dbReference>
<gene>
    <name evidence="3" type="ORF">HPP92_021508</name>
</gene>
<keyword evidence="2" id="KW-0812">Transmembrane</keyword>
<feature type="region of interest" description="Disordered" evidence="1">
    <location>
        <begin position="61"/>
        <end position="132"/>
    </location>
</feature>
<dbReference type="Proteomes" id="UP000636800">
    <property type="component" value="Chromosome 11"/>
</dbReference>
<sequence length="273" mass="30977">MEPHHPFPGTSFRPQGKRLHRKPTKVSNSNPSIDKNKKSFYIWPARILTITIFCAMEEPRHSDNSWPTSLESSSEEQEQDLHRMQPGVPTGVSSSPLNSHTPQSTARPAAPTSSDGYPSKFQLPSPPGRRERMAQIGRPWTSTIYDCGHHQTNAIMTAFFPCVTFGQIAEIVDEGQTSCTMGSFMYLLMVPALCSCWMLGSFYRRKLRYKYKLVQAPAEDWSLHLFCPLCSLCQEFRELRNRGVDPSIGWMGYLAQQHEESLTTPPKNQTMSF</sequence>
<name>A0A835PVI7_VANPL</name>
<evidence type="ECO:0000256" key="1">
    <source>
        <dbReference type="SAM" id="MobiDB-lite"/>
    </source>
</evidence>
<feature type="transmembrane region" description="Helical" evidence="2">
    <location>
        <begin position="184"/>
        <end position="203"/>
    </location>
</feature>
<dbReference type="OrthoDB" id="1611096at2759"/>
<proteinExistence type="predicted"/>